<dbReference type="PANTHER" id="PTHR10039:SF5">
    <property type="entry name" value="NACHT DOMAIN-CONTAINING PROTEIN"/>
    <property type="match status" value="1"/>
</dbReference>
<keyword evidence="1" id="KW-0677">Repeat</keyword>
<feature type="domain" description="Nephrocystin 3-like N-terminal" evidence="3">
    <location>
        <begin position="282"/>
        <end position="464"/>
    </location>
</feature>
<evidence type="ECO:0000313" key="4">
    <source>
        <dbReference type="EMBL" id="KAG7404039.1"/>
    </source>
</evidence>
<protein>
    <recommendedName>
        <fullName evidence="3">Nephrocystin 3-like N-terminal domain-containing protein</fullName>
    </recommendedName>
</protein>
<evidence type="ECO:0000256" key="1">
    <source>
        <dbReference type="ARBA" id="ARBA00022737"/>
    </source>
</evidence>
<dbReference type="AlphaFoldDB" id="A0A8J5NH09"/>
<keyword evidence="2" id="KW-0175">Coiled coil</keyword>
<dbReference type="InterPro" id="IPR056884">
    <property type="entry name" value="NPHP3-like_N"/>
</dbReference>
<accession>A0A8J5NH09</accession>
<evidence type="ECO:0000259" key="3">
    <source>
        <dbReference type="Pfam" id="PF24883"/>
    </source>
</evidence>
<sequence length="1013" mass="116580">MDPVTAVGLASAIISFVPLGIKILQHVQEMKDSIDGSVAHNEVREAVVQEMLTVTAKLKRNRERGQVAPEYEKLYDLASRCEVLSQKVLALLEKVKPKTSTTSAKYYSAYKVWRKESEIKDLEKSLSSCREQLVLGLLDLMNQDAAAYSAKILAAIKDDSNKLEELQNHIEHLNAAVTDGETQHKLKQLLYLHEQTLQKIYQHRILDLLKFDGLHEREDRVHNPHSQTFEWIFADIPNMSTSSHHSTEDEDDAYSDEPAYQDRDSKFKFDDLQRHRMMTESRKAFGDWLSSSNGIFHITGKLGSGKSTLMRFLYMHPCTEAKLTEWAGEKKLVLAQFFFWKPGTDLQKSISGLYRSILYDILAACPGLIQQVFPIIWDRVRQTPWQIRGGFRLSAVEIKDGFDKLTNQALNGRLFESHRFCFFIDGLDEHEETFSVQDNIHLVQLLNSWANNSNGNLKLCVSSRDYNVFLNGFSDKQRLRLPDLTLFDMQKYVRDSLSHIPSRKLRTHFANEIPSRANGIFLWAVLVTADIRRQIENEVPEERLFKIVNSLPSSLQTLFHYILNSLADYDRKRTYQLMRLLMLRSAGDGGPISLNHFSLLDQYNEDNEFSTRGHFLAERFITEFSKTSDMLHPSDPALEIKRLRGCSGGLVECDETRYTIDFSHRSIPDMLRTREIKEDMDHALAGFDVIEAFSHLTFALAKIADSLGILNKGQLDAGVELCAAVASVRLKNLLDSPPYHFLEAMESLVDFSIHEPRGNREILICCKESTYVMVGFSDTHKPSEVPNRGDKTCFLYSTLYLAAENSRFDYVRWKIENFPSVVDTTFKRNILVSLIIGPPFRSRPSFEDIDYFFNNGILNEQCYNNISVLQDLDDVRCITQDHTAWQRYLAGSFLLWCGFDACVGCFSPEGFDTDQFSHIVLRFLENGAPVDFLVEIDNKDKELDQIVFHFENIQEVEFTQDLVLRSKLKHKEIWFELDGQKELTLRTWLEAMDLKNKSILIDLINRKEAEESR</sequence>
<feature type="coiled-coil region" evidence="2">
    <location>
        <begin position="156"/>
        <end position="183"/>
    </location>
</feature>
<name>A0A8J5NH09_FUSOX</name>
<gene>
    <name evidence="4" type="ORF">Forpe1208_v015750</name>
</gene>
<dbReference type="Proteomes" id="UP000694050">
    <property type="component" value="Unassembled WGS sequence"/>
</dbReference>
<dbReference type="EMBL" id="JAELUQ010000013">
    <property type="protein sequence ID" value="KAG7404039.1"/>
    <property type="molecule type" value="Genomic_DNA"/>
</dbReference>
<evidence type="ECO:0000313" key="5">
    <source>
        <dbReference type="Proteomes" id="UP000694050"/>
    </source>
</evidence>
<reference evidence="4" key="1">
    <citation type="submission" date="2021-04" db="EMBL/GenBank/DDBJ databases">
        <title>First draft genome resource for Brassicaceae pathogens Fusarium oxysporum f. sp. raphani and Fusarium oxysporum f. sp. rapae.</title>
        <authorList>
            <person name="Asai S."/>
        </authorList>
    </citation>
    <scope>NUCLEOTIDE SEQUENCE</scope>
    <source>
        <strain evidence="4">Tf1208</strain>
    </source>
</reference>
<organism evidence="4 5">
    <name type="scientific">Fusarium oxysporum f. sp. rapae</name>
    <dbReference type="NCBI Taxonomy" id="485398"/>
    <lineage>
        <taxon>Eukaryota</taxon>
        <taxon>Fungi</taxon>
        <taxon>Dikarya</taxon>
        <taxon>Ascomycota</taxon>
        <taxon>Pezizomycotina</taxon>
        <taxon>Sordariomycetes</taxon>
        <taxon>Hypocreomycetidae</taxon>
        <taxon>Hypocreales</taxon>
        <taxon>Nectriaceae</taxon>
        <taxon>Fusarium</taxon>
        <taxon>Fusarium oxysporum species complex</taxon>
    </lineage>
</organism>
<evidence type="ECO:0000256" key="2">
    <source>
        <dbReference type="SAM" id="Coils"/>
    </source>
</evidence>
<comment type="caution">
    <text evidence="4">The sequence shown here is derived from an EMBL/GenBank/DDBJ whole genome shotgun (WGS) entry which is preliminary data.</text>
</comment>
<dbReference type="PANTHER" id="PTHR10039">
    <property type="entry name" value="AMELOGENIN"/>
    <property type="match status" value="1"/>
</dbReference>
<dbReference type="Pfam" id="PF24883">
    <property type="entry name" value="NPHP3_N"/>
    <property type="match status" value="1"/>
</dbReference>
<proteinExistence type="predicted"/>